<evidence type="ECO:0000313" key="1">
    <source>
        <dbReference type="EMBL" id="WAJ26168.1"/>
    </source>
</evidence>
<dbReference type="EMBL" id="CP113520">
    <property type="protein sequence ID" value="WAJ26168.1"/>
    <property type="molecule type" value="Genomic_DNA"/>
</dbReference>
<keyword evidence="2" id="KW-1185">Reference proteome</keyword>
<name>A0ACD4NHC8_9HYPH</name>
<proteinExistence type="predicted"/>
<protein>
    <submittedName>
        <fullName evidence="1">Glycosyltransferase family 4 protein</fullName>
    </submittedName>
</protein>
<organism evidence="1 2">
    <name type="scientific">Antarcticirhabdus aurantiaca</name>
    <dbReference type="NCBI Taxonomy" id="2606717"/>
    <lineage>
        <taxon>Bacteria</taxon>
        <taxon>Pseudomonadati</taxon>
        <taxon>Pseudomonadota</taxon>
        <taxon>Alphaproteobacteria</taxon>
        <taxon>Hyphomicrobiales</taxon>
        <taxon>Aurantimonadaceae</taxon>
        <taxon>Antarcticirhabdus</taxon>
    </lineage>
</organism>
<accession>A0ACD4NHC8</accession>
<gene>
    <name evidence="1" type="ORF">OXU80_14735</name>
</gene>
<sequence>MSAVLHVVVPGDIEARTGGYGYDRRLMAELRLLGWDVRHVALPSLALDNARDAEVEAASALAALPDGDLVLVDGLAYALMPKTAAAEARRLRLVALVHHPLALETGLDPALAAELRDSEVQALAEALAVVVTSPATAETLVAAFGVPRARLTVAPPGTDRAPAREPPAGPPLVLSVGSLIPRKGYDVLIDALALLADLDWRCRIVGGDSIDPAWGAALRERAARHGLGERVVFVGGVADPSAEYAGAHVFALPSRYEGYGMVFAEAMAHGLPIIAARAGAVPDVVPETAGILVPQDDPTQLAAALRRLLSSDAERAAFARGARQAAELLPSWRDTASLVAGALNETAR</sequence>
<evidence type="ECO:0000313" key="2">
    <source>
        <dbReference type="Proteomes" id="UP001163223"/>
    </source>
</evidence>
<dbReference type="Proteomes" id="UP001163223">
    <property type="component" value="Chromosome"/>
</dbReference>
<reference evidence="1" key="1">
    <citation type="submission" date="2022-11" db="EMBL/GenBank/DDBJ databases">
        <title>beta-Carotene-producing bacterium, Jeongeuplla avenae sp. nov., alleviates the salt stress of Arabidopsis seedlings.</title>
        <authorList>
            <person name="Jiang L."/>
            <person name="Lee J."/>
        </authorList>
    </citation>
    <scope>NUCLEOTIDE SEQUENCE</scope>
    <source>
        <strain evidence="1">DY_R2A_6</strain>
    </source>
</reference>